<evidence type="ECO:0000313" key="1">
    <source>
        <dbReference type="EMBL" id="GAA2522487.1"/>
    </source>
</evidence>
<dbReference type="EMBL" id="BAAARY010000008">
    <property type="protein sequence ID" value="GAA2522487.1"/>
    <property type="molecule type" value="Genomic_DNA"/>
</dbReference>
<keyword evidence="2" id="KW-1185">Reference proteome</keyword>
<reference evidence="2" key="1">
    <citation type="journal article" date="2019" name="Int. J. Syst. Evol. Microbiol.">
        <title>The Global Catalogue of Microorganisms (GCM) 10K type strain sequencing project: providing services to taxonomists for standard genome sequencing and annotation.</title>
        <authorList>
            <consortium name="The Broad Institute Genomics Platform"/>
            <consortium name="The Broad Institute Genome Sequencing Center for Infectious Disease"/>
            <person name="Wu L."/>
            <person name="Ma J."/>
        </authorList>
    </citation>
    <scope>NUCLEOTIDE SEQUENCE [LARGE SCALE GENOMIC DNA]</scope>
    <source>
        <strain evidence="2">JCM 3367</strain>
    </source>
</reference>
<protein>
    <submittedName>
        <fullName evidence="1">Uncharacterized protein</fullName>
    </submittedName>
</protein>
<dbReference type="Proteomes" id="UP001499978">
    <property type="component" value="Unassembled WGS sequence"/>
</dbReference>
<accession>A0ABP6ATW0</accession>
<evidence type="ECO:0000313" key="2">
    <source>
        <dbReference type="Proteomes" id="UP001499978"/>
    </source>
</evidence>
<name>A0ABP6ATW0_9ACTN</name>
<proteinExistence type="predicted"/>
<comment type="caution">
    <text evidence="1">The sequence shown here is derived from an EMBL/GenBank/DDBJ whole genome shotgun (WGS) entry which is preliminary data.</text>
</comment>
<organism evidence="1 2">
    <name type="scientific">Pilimelia columellifera subsp. columellifera</name>
    <dbReference type="NCBI Taxonomy" id="706583"/>
    <lineage>
        <taxon>Bacteria</taxon>
        <taxon>Bacillati</taxon>
        <taxon>Actinomycetota</taxon>
        <taxon>Actinomycetes</taxon>
        <taxon>Micromonosporales</taxon>
        <taxon>Micromonosporaceae</taxon>
        <taxon>Pilimelia</taxon>
    </lineage>
</organism>
<dbReference type="RefSeq" id="WP_344171673.1">
    <property type="nucleotide sequence ID" value="NZ_BAAARY010000008.1"/>
</dbReference>
<gene>
    <name evidence="1" type="ORF">GCM10010201_20610</name>
</gene>
<sequence length="86" mass="9788">MTTTANSADELPPVLSHPQMRDAIQGGDARTLSKIVTDFVRYRDKWWITHPDGWIRIDDQQLIARLDRHTLWTNAHILVAPTSPAS</sequence>